<keyword evidence="1" id="KW-1133">Transmembrane helix</keyword>
<dbReference type="PATRIC" id="fig|980422.3.peg.73"/>
<keyword evidence="1" id="KW-0812">Transmembrane</keyword>
<feature type="transmembrane region" description="Helical" evidence="1">
    <location>
        <begin position="6"/>
        <end position="26"/>
    </location>
</feature>
<dbReference type="KEGG" id="nzs:SLY_0077"/>
<organism evidence="2 3">
    <name type="scientific">Strawberry lethal yellows phytoplasma (CPA) str. NZSb11</name>
    <dbReference type="NCBI Taxonomy" id="980422"/>
    <lineage>
        <taxon>Bacteria</taxon>
        <taxon>Bacillati</taxon>
        <taxon>Mycoplasmatota</taxon>
        <taxon>Mollicutes</taxon>
        <taxon>Acholeplasmatales</taxon>
        <taxon>Acholeplasmataceae</taxon>
        <taxon>Candidatus Phytoplasma</taxon>
        <taxon>16SrXII (Stolbur group)</taxon>
    </lineage>
</organism>
<protein>
    <submittedName>
        <fullName evidence="2">Uncharacterized protein</fullName>
    </submittedName>
</protein>
<dbReference type="EMBL" id="CP002548">
    <property type="protein sequence ID" value="AGL90004.1"/>
    <property type="molecule type" value="Genomic_DNA"/>
</dbReference>
<evidence type="ECO:0000313" key="3">
    <source>
        <dbReference type="Proteomes" id="UP000013941"/>
    </source>
</evidence>
<accession>R4RZQ1</accession>
<dbReference type="AlphaFoldDB" id="R4RZQ1"/>
<reference evidence="2 3" key="1">
    <citation type="journal article" date="2013" name="BMC Genomics">
        <title>Comparison of the complete genome sequence of two closely related isolates of 'Candidatus Phytoplasma australiense' reveals genome plasticity.</title>
        <authorList>
            <person name="Andersen M.T."/>
            <person name="Liefting L.W."/>
            <person name="Havukkala I."/>
            <person name="Beever R.E."/>
        </authorList>
    </citation>
    <scope>NUCLEOTIDE SEQUENCE [LARGE SCALE GENOMIC DNA]</scope>
    <source>
        <strain evidence="2 3">NZSb11</strain>
    </source>
</reference>
<keyword evidence="3" id="KW-1185">Reference proteome</keyword>
<evidence type="ECO:0000256" key="1">
    <source>
        <dbReference type="SAM" id="Phobius"/>
    </source>
</evidence>
<name>R4RZQ1_PHYAS</name>
<dbReference type="Proteomes" id="UP000013941">
    <property type="component" value="Chromosome"/>
</dbReference>
<gene>
    <name evidence="2" type="primary">hupB</name>
    <name evidence="2" type="ORF">SLY_0077</name>
</gene>
<keyword evidence="1" id="KW-0472">Membrane</keyword>
<sequence>MHLFNFIIKNFFLSFGIFLFAVLKVFDFSLKKHCPFGIPFFKKRYFYIFLTILFFQIKN</sequence>
<evidence type="ECO:0000313" key="2">
    <source>
        <dbReference type="EMBL" id="AGL90004.1"/>
    </source>
</evidence>
<dbReference type="HOGENOM" id="CLU_2958883_0_0_14"/>
<proteinExistence type="predicted"/>